<sequence>MNVLLKEWNILVYERPKYFSRIFFAILFLLILININLGIDYTGTDFNDVFWLLFGLMLVITALIVWISVFVVSLFVTFLVKAISKKNVVNFRHFFCLISLASIFLTIGDICVVLLIGDINYPYIFRIFNPFFFLSYLVIYQFFIKAYKLVQKQALLIISILVLFHVTIIILGG</sequence>
<evidence type="ECO:0000313" key="2">
    <source>
        <dbReference type="EMBL" id="AQS54579.1"/>
    </source>
</evidence>
<reference evidence="2 3" key="1">
    <citation type="journal article" date="2015" name="Int. J. Syst. Evol. Microbiol.">
        <title>Novibacillus thermophilus gen. nov., sp. nov., a Gram-staining-negative and moderately thermophilic member of the family Thermoactinomycetaceae.</title>
        <authorList>
            <person name="Yang G."/>
            <person name="Chen J."/>
            <person name="Zhou S."/>
        </authorList>
    </citation>
    <scope>NUCLEOTIDE SEQUENCE [LARGE SCALE GENOMIC DNA]</scope>
    <source>
        <strain evidence="2 3">SG-1</strain>
    </source>
</reference>
<organism evidence="2 3">
    <name type="scientific">Novibacillus thermophilus</name>
    <dbReference type="NCBI Taxonomy" id="1471761"/>
    <lineage>
        <taxon>Bacteria</taxon>
        <taxon>Bacillati</taxon>
        <taxon>Bacillota</taxon>
        <taxon>Bacilli</taxon>
        <taxon>Bacillales</taxon>
        <taxon>Thermoactinomycetaceae</taxon>
        <taxon>Novibacillus</taxon>
    </lineage>
</organism>
<evidence type="ECO:0000256" key="1">
    <source>
        <dbReference type="SAM" id="Phobius"/>
    </source>
</evidence>
<proteinExistence type="predicted"/>
<dbReference type="Proteomes" id="UP000188603">
    <property type="component" value="Chromosome"/>
</dbReference>
<feature type="transmembrane region" description="Helical" evidence="1">
    <location>
        <begin position="49"/>
        <end position="82"/>
    </location>
</feature>
<feature type="transmembrane region" description="Helical" evidence="1">
    <location>
        <begin position="123"/>
        <end position="143"/>
    </location>
</feature>
<evidence type="ECO:0008006" key="4">
    <source>
        <dbReference type="Google" id="ProtNLM"/>
    </source>
</evidence>
<keyword evidence="1" id="KW-0812">Transmembrane</keyword>
<feature type="transmembrane region" description="Helical" evidence="1">
    <location>
        <begin position="94"/>
        <end position="117"/>
    </location>
</feature>
<evidence type="ECO:0000313" key="3">
    <source>
        <dbReference type="Proteomes" id="UP000188603"/>
    </source>
</evidence>
<keyword evidence="3" id="KW-1185">Reference proteome</keyword>
<keyword evidence="1" id="KW-0472">Membrane</keyword>
<dbReference type="STRING" id="1471761.B0W44_01005"/>
<dbReference type="AlphaFoldDB" id="A0A1U9K3G4"/>
<feature type="transmembrane region" description="Helical" evidence="1">
    <location>
        <begin position="155"/>
        <end position="172"/>
    </location>
</feature>
<protein>
    <recommendedName>
        <fullName evidence="4">Yip1 domain-containing protein</fullName>
    </recommendedName>
</protein>
<name>A0A1U9K3G4_9BACL</name>
<gene>
    <name evidence="2" type="ORF">B0W44_01005</name>
</gene>
<dbReference type="EMBL" id="CP019699">
    <property type="protein sequence ID" value="AQS54579.1"/>
    <property type="molecule type" value="Genomic_DNA"/>
</dbReference>
<dbReference type="KEGG" id="ntr:B0W44_01005"/>
<accession>A0A1U9K3G4</accession>
<keyword evidence="1" id="KW-1133">Transmembrane helix</keyword>
<feature type="transmembrane region" description="Helical" evidence="1">
    <location>
        <begin position="18"/>
        <end position="37"/>
    </location>
</feature>